<sequence>MFAKRKYTQWKTLNIRATGLGRDPVTGCIIATDEWWKEQNEAMPGCIGFKDAPLENEDQMRIMFDAIAVTNETSFVPTNGMGDDTDVIQVEGDRDGQEKNDGEGGRGANVTPNSGKRPAPLSPKGKKKKNFRDQCMKRLVEAYEIKAQSSKQSATSAVVDHVRDEIGKMLDQVIQDGAEEGSDEHYYATQLLKNKDNRDVFITLKTSEGRDNAMRDADFESNNHVTSSNANQYAVLDGNAVSDDNDMGALRDAIAAAM</sequence>
<protein>
    <recommendedName>
        <fullName evidence="4">Myb/SANT-like domain-containing protein</fullName>
    </recommendedName>
</protein>
<reference evidence="2 3" key="1">
    <citation type="submission" date="2024-02" db="EMBL/GenBank/DDBJ databases">
        <title>High-quality chromosome-scale genome assembly of Pensacola bahiagrass (Paspalum notatum Flugge var. saurae).</title>
        <authorList>
            <person name="Vega J.M."/>
            <person name="Podio M."/>
            <person name="Orjuela J."/>
            <person name="Siena L.A."/>
            <person name="Pessino S.C."/>
            <person name="Combes M.C."/>
            <person name="Mariac C."/>
            <person name="Albertini E."/>
            <person name="Pupilli F."/>
            <person name="Ortiz J.P.A."/>
            <person name="Leblanc O."/>
        </authorList>
    </citation>
    <scope>NUCLEOTIDE SEQUENCE [LARGE SCALE GENOMIC DNA]</scope>
    <source>
        <strain evidence="2">R1</strain>
        <tissue evidence="2">Leaf</tissue>
    </source>
</reference>
<feature type="non-terminal residue" evidence="2">
    <location>
        <position position="1"/>
    </location>
</feature>
<dbReference type="EMBL" id="CP144750">
    <property type="protein sequence ID" value="WVZ81938.1"/>
    <property type="molecule type" value="Genomic_DNA"/>
</dbReference>
<accession>A0AAQ3TYH1</accession>
<dbReference type="AlphaFoldDB" id="A0AAQ3TYH1"/>
<evidence type="ECO:0000313" key="3">
    <source>
        <dbReference type="Proteomes" id="UP001341281"/>
    </source>
</evidence>
<dbReference type="Proteomes" id="UP001341281">
    <property type="component" value="Chromosome 06"/>
</dbReference>
<proteinExistence type="predicted"/>
<dbReference type="PANTHER" id="PTHR47851:SF8">
    <property type="entry name" value="NO APICAL MERISTEM-ASSOCIATED C-TERMINAL DOMAIN-CONTAINING PROTEIN"/>
    <property type="match status" value="1"/>
</dbReference>
<evidence type="ECO:0008006" key="4">
    <source>
        <dbReference type="Google" id="ProtNLM"/>
    </source>
</evidence>
<evidence type="ECO:0000313" key="2">
    <source>
        <dbReference type="EMBL" id="WVZ81938.1"/>
    </source>
</evidence>
<gene>
    <name evidence="2" type="ORF">U9M48_029262</name>
</gene>
<keyword evidence="3" id="KW-1185">Reference proteome</keyword>
<feature type="compositionally biased region" description="Basic and acidic residues" evidence="1">
    <location>
        <begin position="94"/>
        <end position="104"/>
    </location>
</feature>
<name>A0AAQ3TYH1_PASNO</name>
<organism evidence="2 3">
    <name type="scientific">Paspalum notatum var. saurae</name>
    <dbReference type="NCBI Taxonomy" id="547442"/>
    <lineage>
        <taxon>Eukaryota</taxon>
        <taxon>Viridiplantae</taxon>
        <taxon>Streptophyta</taxon>
        <taxon>Embryophyta</taxon>
        <taxon>Tracheophyta</taxon>
        <taxon>Spermatophyta</taxon>
        <taxon>Magnoliopsida</taxon>
        <taxon>Liliopsida</taxon>
        <taxon>Poales</taxon>
        <taxon>Poaceae</taxon>
        <taxon>PACMAD clade</taxon>
        <taxon>Panicoideae</taxon>
        <taxon>Andropogonodae</taxon>
        <taxon>Paspaleae</taxon>
        <taxon>Paspalinae</taxon>
        <taxon>Paspalum</taxon>
    </lineage>
</organism>
<evidence type="ECO:0000256" key="1">
    <source>
        <dbReference type="SAM" id="MobiDB-lite"/>
    </source>
</evidence>
<feature type="region of interest" description="Disordered" evidence="1">
    <location>
        <begin position="94"/>
        <end position="131"/>
    </location>
</feature>
<dbReference type="PANTHER" id="PTHR47851">
    <property type="entry name" value="OS06G0588700 PROTEIN-RELATED"/>
    <property type="match status" value="1"/>
</dbReference>